<evidence type="ECO:0000313" key="3">
    <source>
        <dbReference type="Proteomes" id="UP001156703"/>
    </source>
</evidence>
<gene>
    <name evidence="2" type="ORF">GCM10007925_09460</name>
</gene>
<protein>
    <submittedName>
        <fullName evidence="2">Uncharacterized protein</fullName>
    </submittedName>
</protein>
<dbReference type="Proteomes" id="UP001156703">
    <property type="component" value="Unassembled WGS sequence"/>
</dbReference>
<dbReference type="EMBL" id="BSOO01000006">
    <property type="protein sequence ID" value="GLR47235.1"/>
    <property type="molecule type" value="Genomic_DNA"/>
</dbReference>
<evidence type="ECO:0000256" key="1">
    <source>
        <dbReference type="SAM" id="Phobius"/>
    </source>
</evidence>
<feature type="transmembrane region" description="Helical" evidence="1">
    <location>
        <begin position="28"/>
        <end position="48"/>
    </location>
</feature>
<name>A0ABQ5Z5E4_9SPHN</name>
<organism evidence="2 3">
    <name type="scientific">Sphingomonas astaxanthinifaciens DSM 22298</name>
    <dbReference type="NCBI Taxonomy" id="1123267"/>
    <lineage>
        <taxon>Bacteria</taxon>
        <taxon>Pseudomonadati</taxon>
        <taxon>Pseudomonadota</taxon>
        <taxon>Alphaproteobacteria</taxon>
        <taxon>Sphingomonadales</taxon>
        <taxon>Sphingomonadaceae</taxon>
        <taxon>Sphingomonas</taxon>
    </lineage>
</organism>
<keyword evidence="1" id="KW-0472">Membrane</keyword>
<accession>A0ABQ5Z5E4</accession>
<keyword evidence="1" id="KW-1133">Transmembrane helix</keyword>
<reference evidence="3" key="1">
    <citation type="journal article" date="2019" name="Int. J. Syst. Evol. Microbiol.">
        <title>The Global Catalogue of Microorganisms (GCM) 10K type strain sequencing project: providing services to taxonomists for standard genome sequencing and annotation.</title>
        <authorList>
            <consortium name="The Broad Institute Genomics Platform"/>
            <consortium name="The Broad Institute Genome Sequencing Center for Infectious Disease"/>
            <person name="Wu L."/>
            <person name="Ma J."/>
        </authorList>
    </citation>
    <scope>NUCLEOTIDE SEQUENCE [LARGE SCALE GENOMIC DNA]</scope>
    <source>
        <strain evidence="3">NBRC 102146</strain>
    </source>
</reference>
<proteinExistence type="predicted"/>
<dbReference type="RefSeq" id="WP_156956776.1">
    <property type="nucleotide sequence ID" value="NZ_BSOO01000006.1"/>
</dbReference>
<sequence length="57" mass="5934">MRQWVAAGIGALGIATLMWDNGFTAADWNVFSKGFLVGGVAVAIILGLSRRHSAATS</sequence>
<keyword evidence="1" id="KW-0812">Transmembrane</keyword>
<evidence type="ECO:0000313" key="2">
    <source>
        <dbReference type="EMBL" id="GLR47235.1"/>
    </source>
</evidence>
<comment type="caution">
    <text evidence="2">The sequence shown here is derived from an EMBL/GenBank/DDBJ whole genome shotgun (WGS) entry which is preliminary data.</text>
</comment>
<keyword evidence="3" id="KW-1185">Reference proteome</keyword>